<keyword evidence="9 13" id="KW-1133">Transmembrane helix</keyword>
<dbReference type="PANTHER" id="PTHR43298">
    <property type="entry name" value="MULTIDRUG RESISTANCE PROTEIN NORM-RELATED"/>
    <property type="match status" value="1"/>
</dbReference>
<feature type="transmembrane region" description="Helical" evidence="13">
    <location>
        <begin position="355"/>
        <end position="376"/>
    </location>
</feature>
<evidence type="ECO:0000256" key="2">
    <source>
        <dbReference type="ARBA" id="ARBA00004651"/>
    </source>
</evidence>
<dbReference type="AlphaFoldDB" id="A0A329TGP1"/>
<evidence type="ECO:0000256" key="4">
    <source>
        <dbReference type="ARBA" id="ARBA00020268"/>
    </source>
</evidence>
<dbReference type="CDD" id="cd13138">
    <property type="entry name" value="MATE_yoeA_like"/>
    <property type="match status" value="1"/>
</dbReference>
<evidence type="ECO:0000256" key="9">
    <source>
        <dbReference type="ARBA" id="ARBA00022989"/>
    </source>
</evidence>
<dbReference type="Proteomes" id="UP000251634">
    <property type="component" value="Unassembled WGS sequence"/>
</dbReference>
<keyword evidence="11 13" id="KW-0472">Membrane</keyword>
<comment type="caution">
    <text evidence="14">The sequence shown here is derived from an EMBL/GenBank/DDBJ whole genome shotgun (WGS) entry which is preliminary data.</text>
</comment>
<evidence type="ECO:0000256" key="5">
    <source>
        <dbReference type="ARBA" id="ARBA00022448"/>
    </source>
</evidence>
<evidence type="ECO:0000256" key="7">
    <source>
        <dbReference type="ARBA" id="ARBA00022475"/>
    </source>
</evidence>
<dbReference type="InterPro" id="IPR002528">
    <property type="entry name" value="MATE_fam"/>
</dbReference>
<evidence type="ECO:0000256" key="6">
    <source>
        <dbReference type="ARBA" id="ARBA00022449"/>
    </source>
</evidence>
<dbReference type="InterPro" id="IPR048279">
    <property type="entry name" value="MdtK-like"/>
</dbReference>
<keyword evidence="8 13" id="KW-0812">Transmembrane</keyword>
<comment type="subcellular location">
    <subcellularLocation>
        <location evidence="2">Cell membrane</location>
        <topology evidence="2">Multi-pass membrane protein</topology>
    </subcellularLocation>
</comment>
<evidence type="ECO:0000313" key="14">
    <source>
        <dbReference type="EMBL" id="RAW48622.1"/>
    </source>
</evidence>
<gene>
    <name evidence="14" type="ORF">C4N25_10915</name>
</gene>
<evidence type="ECO:0000256" key="1">
    <source>
        <dbReference type="ARBA" id="ARBA00003408"/>
    </source>
</evidence>
<protein>
    <recommendedName>
        <fullName evidence="4">Probable multidrug resistance protein NorM</fullName>
    </recommendedName>
    <alternativeName>
        <fullName evidence="12">Multidrug-efflux transporter</fullName>
    </alternativeName>
</protein>
<dbReference type="GO" id="GO:0015297">
    <property type="term" value="F:antiporter activity"/>
    <property type="evidence" value="ECO:0007669"/>
    <property type="project" value="UniProtKB-KW"/>
</dbReference>
<dbReference type="PANTHER" id="PTHR43298:SF2">
    <property type="entry name" value="FMN_FAD EXPORTER YEEO-RELATED"/>
    <property type="match status" value="1"/>
</dbReference>
<feature type="transmembrane region" description="Helical" evidence="13">
    <location>
        <begin position="92"/>
        <end position="114"/>
    </location>
</feature>
<dbReference type="EMBL" id="PRKZ01000008">
    <property type="protein sequence ID" value="RAW48622.1"/>
    <property type="molecule type" value="Genomic_DNA"/>
</dbReference>
<dbReference type="InterPro" id="IPR050222">
    <property type="entry name" value="MATE_MdtK"/>
</dbReference>
<proteinExistence type="inferred from homology"/>
<feature type="transmembrane region" description="Helical" evidence="13">
    <location>
        <begin position="134"/>
        <end position="152"/>
    </location>
</feature>
<evidence type="ECO:0000256" key="13">
    <source>
        <dbReference type="SAM" id="Phobius"/>
    </source>
</evidence>
<comment type="similarity">
    <text evidence="3">Belongs to the multi antimicrobial extrusion (MATE) (TC 2.A.66.1) family.</text>
</comment>
<feature type="transmembrane region" description="Helical" evidence="13">
    <location>
        <begin position="164"/>
        <end position="182"/>
    </location>
</feature>
<dbReference type="PIRSF" id="PIRSF006603">
    <property type="entry name" value="DinF"/>
    <property type="match status" value="1"/>
</dbReference>
<dbReference type="GO" id="GO:0006811">
    <property type="term" value="P:monoatomic ion transport"/>
    <property type="evidence" value="ECO:0007669"/>
    <property type="project" value="UniProtKB-KW"/>
</dbReference>
<dbReference type="GO" id="GO:0042910">
    <property type="term" value="F:xenobiotic transmembrane transporter activity"/>
    <property type="evidence" value="ECO:0007669"/>
    <property type="project" value="InterPro"/>
</dbReference>
<feature type="transmembrane region" description="Helical" evidence="13">
    <location>
        <begin position="57"/>
        <end position="80"/>
    </location>
</feature>
<evidence type="ECO:0000256" key="8">
    <source>
        <dbReference type="ARBA" id="ARBA00022692"/>
    </source>
</evidence>
<evidence type="ECO:0000256" key="11">
    <source>
        <dbReference type="ARBA" id="ARBA00023136"/>
    </source>
</evidence>
<dbReference type="RefSeq" id="WP_112116075.1">
    <property type="nucleotide sequence ID" value="NZ_PRKZ01000008.1"/>
</dbReference>
<reference evidence="14 15" key="1">
    <citation type="submission" date="2018-02" db="EMBL/GenBank/DDBJ databases">
        <title>Complete genome sequencing of Faecalibacterium prausnitzii strains isolated from the human gut.</title>
        <authorList>
            <person name="Fitzgerald B.C."/>
            <person name="Shkoporov A.N."/>
            <person name="Ross P.R."/>
            <person name="Hill C."/>
        </authorList>
    </citation>
    <scope>NUCLEOTIDE SEQUENCE [LARGE SCALE GENOMIC DNA]</scope>
    <source>
        <strain evidence="14 15">APC942/8-14-2</strain>
    </source>
</reference>
<evidence type="ECO:0000256" key="10">
    <source>
        <dbReference type="ARBA" id="ARBA00023065"/>
    </source>
</evidence>
<evidence type="ECO:0000256" key="3">
    <source>
        <dbReference type="ARBA" id="ARBA00010199"/>
    </source>
</evidence>
<keyword evidence="5" id="KW-0813">Transport</keyword>
<keyword evidence="7" id="KW-1003">Cell membrane</keyword>
<evidence type="ECO:0000256" key="12">
    <source>
        <dbReference type="ARBA" id="ARBA00031636"/>
    </source>
</evidence>
<keyword evidence="6" id="KW-0050">Antiport</keyword>
<evidence type="ECO:0000313" key="15">
    <source>
        <dbReference type="Proteomes" id="UP000251634"/>
    </source>
</evidence>
<organism evidence="14 15">
    <name type="scientific">Faecalibacterium prausnitzii</name>
    <dbReference type="NCBI Taxonomy" id="853"/>
    <lineage>
        <taxon>Bacteria</taxon>
        <taxon>Bacillati</taxon>
        <taxon>Bacillota</taxon>
        <taxon>Clostridia</taxon>
        <taxon>Eubacteriales</taxon>
        <taxon>Oscillospiraceae</taxon>
        <taxon>Faecalibacterium</taxon>
    </lineage>
</organism>
<comment type="function">
    <text evidence="1">Multidrug efflux pump.</text>
</comment>
<keyword evidence="10" id="KW-0406">Ion transport</keyword>
<accession>A0A329TGP1</accession>
<sequence>MTKDMTTGAITPLLVKFTIPLVLGNLFQLTYNAADSIIVGKFVGEEALAAVGTSNPLMTLAILFINGMCLGAGILVSTAFGAGDHKLVERQVSTAAIAGTAFSVAFSLLCVLLATPLLRLLQVPADILPMAVRYLRIVFSGLIFTFFYNFLAAVMRALGDSKSALYFLMVSSVLNIGGDLFFVKVLSWGSEGCALSTVLSEAMCCLLCAIYIKYKVPILCLGRRWLVFDGKLLKKIVSYGWASAMQQATVQMGKIAVQGIVNTMGVNTMAAFAAASRIDDFAYTPQQNIAHAMTTLMAQNRGAGKKDRVKDGFRCGIRIELVYAAGLTVVCFFGAEGIMRMFAEEPEVIELGARFLRLISLMYFLPALTNGIQGFFRGIGDLKITLRSSMLSMAARVPSAALLVLYFHMEIEALPWSYAFGWFLMLAYEVPPMLRFLRSGTMENE</sequence>
<feature type="transmembrane region" description="Helical" evidence="13">
    <location>
        <begin position="315"/>
        <end position="335"/>
    </location>
</feature>
<dbReference type="GO" id="GO:0005886">
    <property type="term" value="C:plasma membrane"/>
    <property type="evidence" value="ECO:0007669"/>
    <property type="project" value="UniProtKB-SubCell"/>
</dbReference>
<dbReference type="NCBIfam" id="TIGR00797">
    <property type="entry name" value="matE"/>
    <property type="match status" value="1"/>
</dbReference>
<name>A0A329TGP1_9FIRM</name>
<feature type="transmembrane region" description="Helical" evidence="13">
    <location>
        <begin position="194"/>
        <end position="214"/>
    </location>
</feature>
<dbReference type="Pfam" id="PF01554">
    <property type="entry name" value="MatE"/>
    <property type="match status" value="2"/>
</dbReference>